<name>A0AAW1NN56_9CHLO</name>
<keyword evidence="1" id="KW-0732">Signal</keyword>
<evidence type="ECO:0000256" key="1">
    <source>
        <dbReference type="SAM" id="SignalP"/>
    </source>
</evidence>
<feature type="signal peptide" evidence="1">
    <location>
        <begin position="1"/>
        <end position="24"/>
    </location>
</feature>
<evidence type="ECO:0000313" key="2">
    <source>
        <dbReference type="EMBL" id="KAK9787472.1"/>
    </source>
</evidence>
<keyword evidence="4" id="KW-1185">Reference proteome</keyword>
<sequence length="532" mass="57461">MVQGRKALRRVLLISLLCLQTVTSQPAPAPEASVPAITLTTLPATALTVLPAKALNQSLALSLNESLSLGLTSSLPNATTPGPPPVCAPLTNASSTADVNACVRELPPEQQAAFQIAEYSSVANQDFWYGDAYASIFANAPAAPVPPVSPPGGSAAIESGPPIILGKTISNGYQVTLNRQGVNDQRFFSAAHFFQQYPPLRRARYQALTSAINPAPTQFINPNCTGNSLVQQLSCAPRADALPSWADFSTLLASRWQGGAAGRFTHFIVWNEADNYAWFDMSPEVNDTNQHIENTPQASILVGRYVAMLQGTHNAIARNLRGQPTMMYVSTDRMWTSSPWCPGPKWAGVRCPLGTGNLLAGIWKMLNNSIDWSVVVHPYGDPATSNWQLVAPYQAYTFADLPKGWSTSNVNTSAVAAKNICLAHAIATNASNNVIWVAHNDFQDIYNPSPSSYGLIPLASGSYLNSTSWPNIPPTQQAYQATNSANWGQDPCNFCCRTYSYSVYQPVKWLCWLCFGSRSGSGAKQLCQLQQQ</sequence>
<proteinExistence type="predicted"/>
<reference evidence="2" key="2">
    <citation type="submission" date="2024-04" db="EMBL/GenBank/DDBJ databases">
        <authorList>
            <person name="Dal Grande F."/>
            <person name="Keller J."/>
            <person name="Delaux P.-M."/>
        </authorList>
    </citation>
    <scope>NUCLEOTIDE SEQUENCE</scope>
    <source>
        <strain evidence="2">SAG 2036</strain>
    </source>
</reference>
<evidence type="ECO:0000313" key="4">
    <source>
        <dbReference type="Proteomes" id="UP001465755"/>
    </source>
</evidence>
<organism evidence="2 4">
    <name type="scientific">Symbiochloris irregularis</name>
    <dbReference type="NCBI Taxonomy" id="706552"/>
    <lineage>
        <taxon>Eukaryota</taxon>
        <taxon>Viridiplantae</taxon>
        <taxon>Chlorophyta</taxon>
        <taxon>core chlorophytes</taxon>
        <taxon>Trebouxiophyceae</taxon>
        <taxon>Trebouxiales</taxon>
        <taxon>Trebouxiaceae</taxon>
        <taxon>Symbiochloris</taxon>
    </lineage>
</organism>
<dbReference type="Proteomes" id="UP001465755">
    <property type="component" value="Unassembled WGS sequence"/>
</dbReference>
<dbReference type="AlphaFoldDB" id="A0AAW1NN56"/>
<reference evidence="2 4" key="1">
    <citation type="journal article" date="2024" name="Nat. Commun.">
        <title>Phylogenomics reveals the evolutionary origins of lichenization in chlorophyte algae.</title>
        <authorList>
            <person name="Puginier C."/>
            <person name="Libourel C."/>
            <person name="Otte J."/>
            <person name="Skaloud P."/>
            <person name="Haon M."/>
            <person name="Grisel S."/>
            <person name="Petersen M."/>
            <person name="Berrin J.G."/>
            <person name="Delaux P.M."/>
            <person name="Dal Grande F."/>
            <person name="Keller J."/>
        </authorList>
    </citation>
    <scope>NUCLEOTIDE SEQUENCE [LARGE SCALE GENOMIC DNA]</scope>
    <source>
        <strain evidence="2 4">SAG 2036</strain>
    </source>
</reference>
<accession>A0AAW1NN56</accession>
<evidence type="ECO:0000313" key="3">
    <source>
        <dbReference type="EMBL" id="KAK9794316.1"/>
    </source>
</evidence>
<gene>
    <name evidence="2" type="ORF">WJX73_005451</name>
    <name evidence="3" type="ORF">WJX73_006388</name>
</gene>
<dbReference type="EMBL" id="JALJOQ010000248">
    <property type="protein sequence ID" value="KAK9787472.1"/>
    <property type="molecule type" value="Genomic_DNA"/>
</dbReference>
<dbReference type="EMBL" id="JALJOQ010000141">
    <property type="protein sequence ID" value="KAK9794316.1"/>
    <property type="molecule type" value="Genomic_DNA"/>
</dbReference>
<protein>
    <submittedName>
        <fullName evidence="2">Uncharacterized protein</fullName>
    </submittedName>
</protein>
<comment type="caution">
    <text evidence="2">The sequence shown here is derived from an EMBL/GenBank/DDBJ whole genome shotgun (WGS) entry which is preliminary data.</text>
</comment>
<feature type="chain" id="PRO_5044718008" evidence="1">
    <location>
        <begin position="25"/>
        <end position="532"/>
    </location>
</feature>